<feature type="region of interest" description="Disordered" evidence="1">
    <location>
        <begin position="205"/>
        <end position="225"/>
    </location>
</feature>
<evidence type="ECO:0000313" key="3">
    <source>
        <dbReference type="Proteomes" id="UP001341840"/>
    </source>
</evidence>
<dbReference type="InterPro" id="IPR008581">
    <property type="entry name" value="DUF863_pln"/>
</dbReference>
<name>A0ABU6WC75_9FABA</name>
<accession>A0ABU6WC75</accession>
<dbReference type="Proteomes" id="UP001341840">
    <property type="component" value="Unassembled WGS sequence"/>
</dbReference>
<sequence>MRTKVQNLPHYYSMRDLNDESSSCPWPLLYGDNKALTNGKYYNNYLPCSNTADSCSVYDKDFVKRMMIEQEVTFKNQVYELHRLYKIQRDLMNEAKRKELYENHIPVEASYATRPSTSQSTTKDDQKWHISSFPIGNSTCDKTSSLAVEGIHTPLRSIKGIDKHNELFSFPNGSSSKDVELLESRPSKVRRRTFDLQLPADEYIDIEESERDNDEKTSGANGYNGSEGVETLFCGNGRKTITLGETSKSQQHSRRNGLIDLNELVQVEETNDSSYIELRNRDPYQVSTKFPEHFATLQNTQFFCSSMDHFLNSHNGSDSWAQSNGFLENNWNGNGWIPEVDDAGRVKGNLQSTPHVPKLEISLLSSQTMHDRHSKAHESSSDYLIGQSKADLWRERTINGLDIGERNHEYSANMNLFAITPSSDISKSWTQLASSSDMANENLNQKLISVQKPPFLKAPGDMDGSFLSHQSNGVLEASWPSSINSKPI</sequence>
<dbReference type="EMBL" id="JASCZI010181437">
    <property type="protein sequence ID" value="MED6183457.1"/>
    <property type="molecule type" value="Genomic_DNA"/>
</dbReference>
<organism evidence="2 3">
    <name type="scientific">Stylosanthes scabra</name>
    <dbReference type="NCBI Taxonomy" id="79078"/>
    <lineage>
        <taxon>Eukaryota</taxon>
        <taxon>Viridiplantae</taxon>
        <taxon>Streptophyta</taxon>
        <taxon>Embryophyta</taxon>
        <taxon>Tracheophyta</taxon>
        <taxon>Spermatophyta</taxon>
        <taxon>Magnoliopsida</taxon>
        <taxon>eudicotyledons</taxon>
        <taxon>Gunneridae</taxon>
        <taxon>Pentapetalae</taxon>
        <taxon>rosids</taxon>
        <taxon>fabids</taxon>
        <taxon>Fabales</taxon>
        <taxon>Fabaceae</taxon>
        <taxon>Papilionoideae</taxon>
        <taxon>50 kb inversion clade</taxon>
        <taxon>dalbergioids sensu lato</taxon>
        <taxon>Dalbergieae</taxon>
        <taxon>Pterocarpus clade</taxon>
        <taxon>Stylosanthes</taxon>
    </lineage>
</organism>
<proteinExistence type="predicted"/>
<gene>
    <name evidence="2" type="ORF">PIB30_038059</name>
</gene>
<dbReference type="PANTHER" id="PTHR33167">
    <property type="entry name" value="TRANSCRIPTION FACTOR, PUTATIVE (DUF863)-RELATED"/>
    <property type="match status" value="1"/>
</dbReference>
<comment type="caution">
    <text evidence="2">The sequence shown here is derived from an EMBL/GenBank/DDBJ whole genome shotgun (WGS) entry which is preliminary data.</text>
</comment>
<dbReference type="PANTHER" id="PTHR33167:SF37">
    <property type="entry name" value="DUF863 FAMILY PROTEIN"/>
    <property type="match status" value="1"/>
</dbReference>
<dbReference type="Pfam" id="PF05904">
    <property type="entry name" value="DUF863"/>
    <property type="match status" value="1"/>
</dbReference>
<protein>
    <submittedName>
        <fullName evidence="2">Uncharacterized protein</fullName>
    </submittedName>
</protein>
<evidence type="ECO:0000256" key="1">
    <source>
        <dbReference type="SAM" id="MobiDB-lite"/>
    </source>
</evidence>
<evidence type="ECO:0000313" key="2">
    <source>
        <dbReference type="EMBL" id="MED6183457.1"/>
    </source>
</evidence>
<reference evidence="2 3" key="1">
    <citation type="journal article" date="2023" name="Plants (Basel)">
        <title>Bridging the Gap: Combining Genomics and Transcriptomics Approaches to Understand Stylosanthes scabra, an Orphan Legume from the Brazilian Caatinga.</title>
        <authorList>
            <person name="Ferreira-Neto J.R.C."/>
            <person name="da Silva M.D."/>
            <person name="Binneck E."/>
            <person name="de Melo N.F."/>
            <person name="da Silva R.H."/>
            <person name="de Melo A.L.T.M."/>
            <person name="Pandolfi V."/>
            <person name="Bustamante F.O."/>
            <person name="Brasileiro-Vidal A.C."/>
            <person name="Benko-Iseppon A.M."/>
        </authorList>
    </citation>
    <scope>NUCLEOTIDE SEQUENCE [LARGE SCALE GENOMIC DNA]</scope>
    <source>
        <tissue evidence="2">Leaves</tissue>
    </source>
</reference>
<keyword evidence="3" id="KW-1185">Reference proteome</keyword>